<name>A0A2N3Y4Z3_SACSN</name>
<dbReference type="Gene3D" id="2.30.30.990">
    <property type="entry name" value="Malonyl-[acyl-carrier protein] O-methyltransferase, zinc-finger motif"/>
    <property type="match status" value="1"/>
</dbReference>
<sequence>MSTVRWRPVDGARHAMRKEQLHRELGAELTALCGKTIKLVRPKETDWFWDSCPDCWSAAKIINSAAARERTLHRGDSGAGWAAVPVVVQDECCSDDGADSRGRR</sequence>
<evidence type="ECO:0000313" key="2">
    <source>
        <dbReference type="Proteomes" id="UP000233786"/>
    </source>
</evidence>
<dbReference type="EMBL" id="PJNB01000001">
    <property type="protein sequence ID" value="PKW17998.1"/>
    <property type="molecule type" value="Genomic_DNA"/>
</dbReference>
<proteinExistence type="predicted"/>
<evidence type="ECO:0000313" key="1">
    <source>
        <dbReference type="EMBL" id="PKW17998.1"/>
    </source>
</evidence>
<keyword evidence="2" id="KW-1185">Reference proteome</keyword>
<dbReference type="RefSeq" id="WP_158309602.1">
    <property type="nucleotide sequence ID" value="NZ_CP061007.1"/>
</dbReference>
<dbReference type="AlphaFoldDB" id="A0A2N3Y4Z3"/>
<dbReference type="Pfam" id="PF16827">
    <property type="entry name" value="zf-HC3"/>
    <property type="match status" value="1"/>
</dbReference>
<gene>
    <name evidence="1" type="ORF">A8926_6043</name>
</gene>
<organism evidence="1 2">
    <name type="scientific">Saccharopolyspora spinosa</name>
    <dbReference type="NCBI Taxonomy" id="60894"/>
    <lineage>
        <taxon>Bacteria</taxon>
        <taxon>Bacillati</taxon>
        <taxon>Actinomycetota</taxon>
        <taxon>Actinomycetes</taxon>
        <taxon>Pseudonocardiales</taxon>
        <taxon>Pseudonocardiaceae</taxon>
        <taxon>Saccharopolyspora</taxon>
    </lineage>
</organism>
<reference evidence="1" key="1">
    <citation type="submission" date="2017-12" db="EMBL/GenBank/DDBJ databases">
        <title>Sequencing the genomes of 1000 Actinobacteria strains.</title>
        <authorList>
            <person name="Klenk H.-P."/>
        </authorList>
    </citation>
    <scope>NUCLEOTIDE SEQUENCE [LARGE SCALE GENOMIC DNA]</scope>
    <source>
        <strain evidence="1">DSM 44228</strain>
    </source>
</reference>
<dbReference type="Proteomes" id="UP000233786">
    <property type="component" value="Unassembled WGS sequence"/>
</dbReference>
<protein>
    <submittedName>
        <fullName evidence="1">Zinc finger protein</fullName>
    </submittedName>
</protein>
<comment type="caution">
    <text evidence="1">The sequence shown here is derived from an EMBL/GenBank/DDBJ whole genome shotgun (WGS) entry which is preliminary data.</text>
</comment>
<accession>A0A2N3Y4Z3</accession>
<dbReference type="InterPro" id="IPR031795">
    <property type="entry name" value="Zf-HC3"/>
</dbReference>